<dbReference type="Proteomes" id="UP000186373">
    <property type="component" value="Unassembled WGS sequence"/>
</dbReference>
<evidence type="ECO:0000313" key="1">
    <source>
        <dbReference type="EMBL" id="SIS55567.1"/>
    </source>
</evidence>
<evidence type="ECO:0008006" key="3">
    <source>
        <dbReference type="Google" id="ProtNLM"/>
    </source>
</evidence>
<keyword evidence="2" id="KW-1185">Reference proteome</keyword>
<dbReference type="InterPro" id="IPR018392">
    <property type="entry name" value="LysM"/>
</dbReference>
<evidence type="ECO:0000313" key="2">
    <source>
        <dbReference type="Proteomes" id="UP000186373"/>
    </source>
</evidence>
<dbReference type="EMBL" id="FTNY01000008">
    <property type="protein sequence ID" value="SIS55567.1"/>
    <property type="molecule type" value="Genomic_DNA"/>
</dbReference>
<reference evidence="2" key="1">
    <citation type="submission" date="2017-01" db="EMBL/GenBank/DDBJ databases">
        <authorList>
            <person name="Varghese N."/>
            <person name="Submissions S."/>
        </authorList>
    </citation>
    <scope>NUCLEOTIDE SEQUENCE [LARGE SCALE GENOMIC DNA]</scope>
    <source>
        <strain evidence="2">DSM 17126</strain>
    </source>
</reference>
<proteinExistence type="predicted"/>
<dbReference type="RefSeq" id="WP_139325913.1">
    <property type="nucleotide sequence ID" value="NZ_FTNY01000008.1"/>
</dbReference>
<accession>A0A1N7K1X9</accession>
<gene>
    <name evidence="1" type="ORF">SAMN05421639_10816</name>
</gene>
<sequence>MPDHFMQKFNIHTVQKGESLKSIASLYHLDTDALKLFHNNQCDVKDMILIDLTGQKELFIPRTSVTDKKKLVRFGRGNSLVFQPQNCFSRYGVSVNIENNDHTNELKYEMSVRWLKTENQLHFFEIDRTSGLYLNEEEVNEIADLLAFKTSKVLYPLHISADEQGKFNAVENLSVFKERWPGVKQEVYQEFEGETVDRYCEKIEKVINEPEAMSLYLKNDYFIRTLFFGIYHQFGPHYETSIAESFPIVNNSVEPRYQVKLEIDPLKDEYDLVNIQGEGILNDERTVYDFMNGAPFSLIIEEHPVMNHEGNFKLAYYLNGETLLSESLYLECSIDLEKEKKIAVVIATLTEQ</sequence>
<name>A0A1N7K1X9_9FLAO</name>
<dbReference type="CDD" id="cd00118">
    <property type="entry name" value="LysM"/>
    <property type="match status" value="1"/>
</dbReference>
<organism evidence="1 2">
    <name type="scientific">Chryseobacterium shigense</name>
    <dbReference type="NCBI Taxonomy" id="297244"/>
    <lineage>
        <taxon>Bacteria</taxon>
        <taxon>Pseudomonadati</taxon>
        <taxon>Bacteroidota</taxon>
        <taxon>Flavobacteriia</taxon>
        <taxon>Flavobacteriales</taxon>
        <taxon>Weeksellaceae</taxon>
        <taxon>Chryseobacterium group</taxon>
        <taxon>Chryseobacterium</taxon>
    </lineage>
</organism>
<dbReference type="AlphaFoldDB" id="A0A1N7K1X9"/>
<protein>
    <recommendedName>
        <fullName evidence="3">LysM domain-containing protein</fullName>
    </recommendedName>
</protein>